<protein>
    <submittedName>
        <fullName evidence="2">Uncharacterized protein</fullName>
    </submittedName>
</protein>
<keyword evidence="1" id="KW-0175">Coiled coil</keyword>
<sequence>MPSNLTAQQALDAGAIRQPADAPNAKQPGQKCLTCTKYDSSCYGSEVRDGKCNRCRGLLDGEQPDKHGRGKQGRKRTCVWLDPARGIQTYEEAQQKLNMLRNTKNTAEARAERAEAEVSCDNVAELPVNSPELNLVGRVVHGLIQSEHYVPQDSETNYRTMFEALDVMAATEPGPALRRVYDILSTMQGRGDRFEKVEMFSLLHGAHAWAKLSQ</sequence>
<dbReference type="EMBL" id="JAVRRJ010000003">
    <property type="protein sequence ID" value="KAK5086927.1"/>
    <property type="molecule type" value="Genomic_DNA"/>
</dbReference>
<dbReference type="AlphaFoldDB" id="A0AAN7T2A3"/>
<gene>
    <name evidence="2" type="ORF">LTR05_004098</name>
</gene>
<evidence type="ECO:0000313" key="3">
    <source>
        <dbReference type="Proteomes" id="UP001309876"/>
    </source>
</evidence>
<proteinExistence type="predicted"/>
<comment type="caution">
    <text evidence="2">The sequence shown here is derived from an EMBL/GenBank/DDBJ whole genome shotgun (WGS) entry which is preliminary data.</text>
</comment>
<evidence type="ECO:0000256" key="1">
    <source>
        <dbReference type="SAM" id="Coils"/>
    </source>
</evidence>
<accession>A0AAN7T2A3</accession>
<name>A0AAN7T2A3_9EURO</name>
<reference evidence="2 3" key="1">
    <citation type="submission" date="2023-08" db="EMBL/GenBank/DDBJ databases">
        <title>Black Yeasts Isolated from many extreme environments.</title>
        <authorList>
            <person name="Coleine C."/>
            <person name="Stajich J.E."/>
            <person name="Selbmann L."/>
        </authorList>
    </citation>
    <scope>NUCLEOTIDE SEQUENCE [LARGE SCALE GENOMIC DNA]</scope>
    <source>
        <strain evidence="2 3">CCFEE 5910</strain>
    </source>
</reference>
<evidence type="ECO:0000313" key="2">
    <source>
        <dbReference type="EMBL" id="KAK5086927.1"/>
    </source>
</evidence>
<dbReference type="Proteomes" id="UP001309876">
    <property type="component" value="Unassembled WGS sequence"/>
</dbReference>
<keyword evidence="3" id="KW-1185">Reference proteome</keyword>
<organism evidence="2 3">
    <name type="scientific">Lithohypha guttulata</name>
    <dbReference type="NCBI Taxonomy" id="1690604"/>
    <lineage>
        <taxon>Eukaryota</taxon>
        <taxon>Fungi</taxon>
        <taxon>Dikarya</taxon>
        <taxon>Ascomycota</taxon>
        <taxon>Pezizomycotina</taxon>
        <taxon>Eurotiomycetes</taxon>
        <taxon>Chaetothyriomycetidae</taxon>
        <taxon>Chaetothyriales</taxon>
        <taxon>Trichomeriaceae</taxon>
        <taxon>Lithohypha</taxon>
    </lineage>
</organism>
<feature type="coiled-coil region" evidence="1">
    <location>
        <begin position="90"/>
        <end position="117"/>
    </location>
</feature>